<dbReference type="PANTHER" id="PTHR30383:SF5">
    <property type="entry name" value="SGNH HYDROLASE-TYPE ESTERASE DOMAIN-CONTAINING PROTEIN"/>
    <property type="match status" value="1"/>
</dbReference>
<protein>
    <submittedName>
        <fullName evidence="4">SGNH/GDSL hydrolase family protein</fullName>
    </submittedName>
</protein>
<dbReference type="SUPFAM" id="SSF52266">
    <property type="entry name" value="SGNH hydrolase"/>
    <property type="match status" value="1"/>
</dbReference>
<dbReference type="Proteomes" id="UP000588586">
    <property type="component" value="Unassembled WGS sequence"/>
</dbReference>
<comment type="caution">
    <text evidence="4">The sequence shown here is derived from an EMBL/GenBank/DDBJ whole genome shotgun (WGS) entry which is preliminary data.</text>
</comment>
<evidence type="ECO:0000313" key="4">
    <source>
        <dbReference type="EMBL" id="NNM46650.1"/>
    </source>
</evidence>
<keyword evidence="2" id="KW-1133">Transmembrane helix</keyword>
<dbReference type="InterPro" id="IPR036514">
    <property type="entry name" value="SGNH_hydro_sf"/>
</dbReference>
<proteinExistence type="predicted"/>
<dbReference type="PANTHER" id="PTHR30383">
    <property type="entry name" value="THIOESTERASE 1/PROTEASE 1/LYSOPHOSPHOLIPASE L1"/>
    <property type="match status" value="1"/>
</dbReference>
<feature type="transmembrane region" description="Helical" evidence="2">
    <location>
        <begin position="12"/>
        <end position="36"/>
    </location>
</feature>
<feature type="compositionally biased region" description="Low complexity" evidence="1">
    <location>
        <begin position="346"/>
        <end position="357"/>
    </location>
</feature>
<keyword evidence="2" id="KW-0812">Transmembrane</keyword>
<name>A0A849H9V6_9MICO</name>
<accession>A0A849H9V6</accession>
<keyword evidence="2" id="KW-0472">Membrane</keyword>
<feature type="compositionally biased region" description="Basic and acidic residues" evidence="1">
    <location>
        <begin position="328"/>
        <end position="339"/>
    </location>
</feature>
<keyword evidence="5" id="KW-1185">Reference proteome</keyword>
<organism evidence="4 5">
    <name type="scientific">Knoellia koreensis</name>
    <dbReference type="NCBI Taxonomy" id="2730921"/>
    <lineage>
        <taxon>Bacteria</taxon>
        <taxon>Bacillati</taxon>
        <taxon>Actinomycetota</taxon>
        <taxon>Actinomycetes</taxon>
        <taxon>Micrococcales</taxon>
        <taxon>Intrasporangiaceae</taxon>
        <taxon>Knoellia</taxon>
    </lineage>
</organism>
<reference evidence="4 5" key="1">
    <citation type="submission" date="2020-04" db="EMBL/GenBank/DDBJ databases">
        <title>Knoellia sp. isolate from air conditioner.</title>
        <authorList>
            <person name="Chea S."/>
            <person name="Kim D.-U."/>
        </authorList>
    </citation>
    <scope>NUCLEOTIDE SEQUENCE [LARGE SCALE GENOMIC DNA]</scope>
    <source>
        <strain evidence="4 5">DB2414S</strain>
    </source>
</reference>
<evidence type="ECO:0000313" key="5">
    <source>
        <dbReference type="Proteomes" id="UP000588586"/>
    </source>
</evidence>
<evidence type="ECO:0000256" key="2">
    <source>
        <dbReference type="SAM" id="Phobius"/>
    </source>
</evidence>
<sequence>MGRARRARKIAATAAYGGGGVAAGLTALGALGYGLLKVEAQMARKVVGQPFEGAPDDNGTYGSGAGEPVELVVLGDSSAAGMGADNRYQTVGAIIATGVSALTGRPVRLTNTAVIGAESSALELQLANALDQVARPHVAVIMVGANDVTHRIDKAVAVRHLEQTVRRLRALGTEVVVGTCPDLGTIQPIPQPLRLLGRHFSRDMAAAQTVAVVEAGGRTVSLGDLLGPEFAERPAEMFSKDRFHPSPAGYARAAAVLMPSVYAALGVWEGAPAEGTAPDSSRGEGVGPVAVAAKVAVSDPGTEVSATQIGGQARGPRGRWAMLLRRPRNPEAREDRPNESTDDGVDAGVDASADPVAEGQHSGPDHGETKPTPTDPATRHTIDTD</sequence>
<dbReference type="EMBL" id="JABEPQ010000002">
    <property type="protein sequence ID" value="NNM46650.1"/>
    <property type="molecule type" value="Genomic_DNA"/>
</dbReference>
<dbReference type="Pfam" id="PF13472">
    <property type="entry name" value="Lipase_GDSL_2"/>
    <property type="match status" value="1"/>
</dbReference>
<evidence type="ECO:0000256" key="1">
    <source>
        <dbReference type="SAM" id="MobiDB-lite"/>
    </source>
</evidence>
<dbReference type="CDD" id="cd01836">
    <property type="entry name" value="FeeA_FeeB_like"/>
    <property type="match status" value="1"/>
</dbReference>
<dbReference type="AlphaFoldDB" id="A0A849H9V6"/>
<dbReference type="GO" id="GO:0004622">
    <property type="term" value="F:phosphatidylcholine lysophospholipase activity"/>
    <property type="evidence" value="ECO:0007669"/>
    <property type="project" value="TreeGrafter"/>
</dbReference>
<dbReference type="InterPro" id="IPR051532">
    <property type="entry name" value="Ester_Hydrolysis_Enzymes"/>
</dbReference>
<feature type="region of interest" description="Disordered" evidence="1">
    <location>
        <begin position="298"/>
        <end position="385"/>
    </location>
</feature>
<dbReference type="InterPro" id="IPR013830">
    <property type="entry name" value="SGNH_hydro"/>
</dbReference>
<evidence type="ECO:0000259" key="3">
    <source>
        <dbReference type="Pfam" id="PF13472"/>
    </source>
</evidence>
<gene>
    <name evidence="4" type="ORF">HJG52_11605</name>
</gene>
<keyword evidence="4" id="KW-0378">Hydrolase</keyword>
<dbReference type="Gene3D" id="3.40.50.1110">
    <property type="entry name" value="SGNH hydrolase"/>
    <property type="match status" value="1"/>
</dbReference>
<feature type="domain" description="SGNH hydrolase-type esterase" evidence="3">
    <location>
        <begin position="73"/>
        <end position="252"/>
    </location>
</feature>